<evidence type="ECO:0000256" key="1">
    <source>
        <dbReference type="ARBA" id="ARBA00022795"/>
    </source>
</evidence>
<dbReference type="EMBL" id="RXHU01000062">
    <property type="protein sequence ID" value="RTE07900.1"/>
    <property type="molecule type" value="Genomic_DNA"/>
</dbReference>
<name>A0A430JA41_9BACL</name>
<comment type="caution">
    <text evidence="2">The sequence shown here is derived from an EMBL/GenBank/DDBJ whole genome shotgun (WGS) entry which is preliminary data.</text>
</comment>
<dbReference type="Gene3D" id="1.20.58.300">
    <property type="entry name" value="FlgN-like"/>
    <property type="match status" value="1"/>
</dbReference>
<protein>
    <submittedName>
        <fullName evidence="2">Flagellar protein FlgN</fullName>
    </submittedName>
</protein>
<keyword evidence="3" id="KW-1185">Reference proteome</keyword>
<dbReference type="OrthoDB" id="2660802at2"/>
<evidence type="ECO:0000313" key="2">
    <source>
        <dbReference type="EMBL" id="RTE07900.1"/>
    </source>
</evidence>
<keyword evidence="2" id="KW-0966">Cell projection</keyword>
<dbReference type="InterPro" id="IPR007809">
    <property type="entry name" value="FlgN-like"/>
</dbReference>
<gene>
    <name evidence="2" type="ORF">EJQ19_19820</name>
</gene>
<dbReference type="RefSeq" id="WP_126142972.1">
    <property type="nucleotide sequence ID" value="NZ_RXHU01000062.1"/>
</dbReference>
<keyword evidence="2" id="KW-0969">Cilium</keyword>
<dbReference type="Pfam" id="PF05130">
    <property type="entry name" value="FlgN"/>
    <property type="match status" value="1"/>
</dbReference>
<sequence length="165" mass="18688">MSIQPLLDTMEKLQEAHEALLELTVLKTPVLVSNDIDQLNAIVNRENKWIRAIAEANQDRIQVIGSYLISRGYNPNPKITVGDLIKVIFKAEEKQALMQAQQKLLATIEQLKEKNAINQQLIEQSLSFIDYSLDLIIGPPEDDVVYRNPNQMGGGKRMGMFDRRG</sequence>
<dbReference type="Proteomes" id="UP000276128">
    <property type="component" value="Unassembled WGS sequence"/>
</dbReference>
<organism evidence="2 3">
    <name type="scientific">Paenibacillus whitsoniae</name>
    <dbReference type="NCBI Taxonomy" id="2496558"/>
    <lineage>
        <taxon>Bacteria</taxon>
        <taxon>Bacillati</taxon>
        <taxon>Bacillota</taxon>
        <taxon>Bacilli</taxon>
        <taxon>Bacillales</taxon>
        <taxon>Paenibacillaceae</taxon>
        <taxon>Paenibacillus</taxon>
    </lineage>
</organism>
<dbReference type="AlphaFoldDB" id="A0A430JA41"/>
<dbReference type="GO" id="GO:0044780">
    <property type="term" value="P:bacterial-type flagellum assembly"/>
    <property type="evidence" value="ECO:0007669"/>
    <property type="project" value="InterPro"/>
</dbReference>
<reference evidence="2 3" key="1">
    <citation type="submission" date="2018-12" db="EMBL/GenBank/DDBJ databases">
        <title>Bacillus ochoae sp. nov., Paenibacillus whitsoniae sp. nov., Paenibacillus spiritus sp. nov. Isolated from the Mars Exploration Rover during spacecraft assembly.</title>
        <authorList>
            <person name="Seuylemezian A."/>
            <person name="Vaishampayan P."/>
        </authorList>
    </citation>
    <scope>NUCLEOTIDE SEQUENCE [LARGE SCALE GENOMIC DNA]</scope>
    <source>
        <strain evidence="2 3">MER 54</strain>
    </source>
</reference>
<evidence type="ECO:0000313" key="3">
    <source>
        <dbReference type="Proteomes" id="UP000276128"/>
    </source>
</evidence>
<dbReference type="SUPFAM" id="SSF140566">
    <property type="entry name" value="FlgN-like"/>
    <property type="match status" value="1"/>
</dbReference>
<keyword evidence="2" id="KW-0282">Flagellum</keyword>
<keyword evidence="1" id="KW-1005">Bacterial flagellum biogenesis</keyword>
<accession>A0A430JA41</accession>
<proteinExistence type="predicted"/>
<dbReference type="InterPro" id="IPR036679">
    <property type="entry name" value="FlgN-like_sf"/>
</dbReference>